<dbReference type="SUPFAM" id="SSF53244">
    <property type="entry name" value="MurD-like peptide ligases, peptide-binding domain"/>
    <property type="match status" value="1"/>
</dbReference>
<dbReference type="GO" id="GO:0046872">
    <property type="term" value="F:metal ion binding"/>
    <property type="evidence" value="ECO:0007669"/>
    <property type="project" value="UniProtKB-KW"/>
</dbReference>
<comment type="pathway">
    <text evidence="1">Cofactor biosynthesis; tetrahydrofolylpolyglutamate biosynthesis.</text>
</comment>
<reference evidence="13" key="1">
    <citation type="journal article" date="2020" name="Stud. Mycol.">
        <title>101 Dothideomycetes genomes: a test case for predicting lifestyles and emergence of pathogens.</title>
        <authorList>
            <person name="Haridas S."/>
            <person name="Albert R."/>
            <person name="Binder M."/>
            <person name="Bloem J."/>
            <person name="Labutti K."/>
            <person name="Salamov A."/>
            <person name="Andreopoulos B."/>
            <person name="Baker S."/>
            <person name="Barry K."/>
            <person name="Bills G."/>
            <person name="Bluhm B."/>
            <person name="Cannon C."/>
            <person name="Castanera R."/>
            <person name="Culley D."/>
            <person name="Daum C."/>
            <person name="Ezra D."/>
            <person name="Gonzalez J."/>
            <person name="Henrissat B."/>
            <person name="Kuo A."/>
            <person name="Liang C."/>
            <person name="Lipzen A."/>
            <person name="Lutzoni F."/>
            <person name="Magnuson J."/>
            <person name="Mondo S."/>
            <person name="Nolan M."/>
            <person name="Ohm R."/>
            <person name="Pangilinan J."/>
            <person name="Park H.-J."/>
            <person name="Ramirez L."/>
            <person name="Alfaro M."/>
            <person name="Sun H."/>
            <person name="Tritt A."/>
            <person name="Yoshinaga Y."/>
            <person name="Zwiers L.-H."/>
            <person name="Turgeon B."/>
            <person name="Goodwin S."/>
            <person name="Spatafora J."/>
            <person name="Crous P."/>
            <person name="Grigoriev I."/>
        </authorList>
    </citation>
    <scope>NUCLEOTIDE SEQUENCE</scope>
    <source>
        <strain evidence="13">CBS 109.77</strain>
    </source>
</reference>
<evidence type="ECO:0000256" key="11">
    <source>
        <dbReference type="ARBA" id="ARBA00030876"/>
    </source>
</evidence>
<dbReference type="OrthoDB" id="5212574at2759"/>
<sequence>DAIRLLRSRSQPLFARPIKNHPNNLQMRDWLKQLGHKGRTLLMFRQHLLTRDLDVVHITGTKGKGSTAAFTESLLRAHFRHVSKPVKIGLYTSPHLITERERIRINFQPLSESVFTQYFYEIWNTLLSRDTDVKNMPGYLQLLALLSIHVFKREMVDVAIYEVHAGGRKDATNVFDHTVVCGFTTIGLDHINILGPTLKDIAWHKSGIMRPAAPAFSVAQEPVARDVLEKEASRMGCPIKFVEVCETLPKHSNLRLRAQKTNASLAIWLAKTYLSQRKDELSVKDIHAGLTQCNWPGRFHVIEQDKSRWFLDCAHNLLSLPVALEWFESEARPPTRSQRNYEGCSRILIFGHESKRNSRDLIELIVGYCKDHEFAFNNIILAPYERYGTTVHDTAAEEHAAFWREIQGLTPVSSVPSLADALVTAKQQSTRDGVLTLITGSTHLVGQALGLLQEGR</sequence>
<dbReference type="InterPro" id="IPR036615">
    <property type="entry name" value="Mur_ligase_C_dom_sf"/>
</dbReference>
<evidence type="ECO:0000256" key="7">
    <source>
        <dbReference type="ARBA" id="ARBA00022741"/>
    </source>
</evidence>
<name>A0A6A6XBV7_9PLEO</name>
<dbReference type="PANTHER" id="PTHR11136">
    <property type="entry name" value="FOLYLPOLYGLUTAMATE SYNTHASE-RELATED"/>
    <property type="match status" value="1"/>
</dbReference>
<dbReference type="GO" id="GO:0005829">
    <property type="term" value="C:cytosol"/>
    <property type="evidence" value="ECO:0007669"/>
    <property type="project" value="TreeGrafter"/>
</dbReference>
<gene>
    <name evidence="13" type="ORF">K505DRAFT_243250</name>
</gene>
<keyword evidence="4" id="KW-0554">One-carbon metabolism</keyword>
<dbReference type="SUPFAM" id="SSF53623">
    <property type="entry name" value="MurD-like peptide ligases, catalytic domain"/>
    <property type="match status" value="1"/>
</dbReference>
<evidence type="ECO:0000256" key="6">
    <source>
        <dbReference type="ARBA" id="ARBA00022723"/>
    </source>
</evidence>
<feature type="non-terminal residue" evidence="13">
    <location>
        <position position="1"/>
    </location>
</feature>
<evidence type="ECO:0000256" key="12">
    <source>
        <dbReference type="ARBA" id="ARBA00047493"/>
    </source>
</evidence>
<evidence type="ECO:0000256" key="1">
    <source>
        <dbReference type="ARBA" id="ARBA00005150"/>
    </source>
</evidence>
<dbReference type="Gene3D" id="3.90.190.20">
    <property type="entry name" value="Mur ligase, C-terminal domain"/>
    <property type="match status" value="1"/>
</dbReference>
<dbReference type="GO" id="GO:0004326">
    <property type="term" value="F:tetrahydrofolylpolyglutamate synthase activity"/>
    <property type="evidence" value="ECO:0007669"/>
    <property type="project" value="UniProtKB-EC"/>
</dbReference>
<dbReference type="InterPro" id="IPR036565">
    <property type="entry name" value="Mur-like_cat_sf"/>
</dbReference>
<keyword evidence="8" id="KW-0067">ATP-binding</keyword>
<comment type="catalytic activity">
    <reaction evidence="12">
        <text>(6S)-5,6,7,8-tetrahydrofolyl-(gamma-L-Glu)(n) + L-glutamate + ATP = (6S)-5,6,7,8-tetrahydrofolyl-(gamma-L-Glu)(n+1) + ADP + phosphate + H(+)</text>
        <dbReference type="Rhea" id="RHEA:10580"/>
        <dbReference type="Rhea" id="RHEA-COMP:14738"/>
        <dbReference type="Rhea" id="RHEA-COMP:14740"/>
        <dbReference type="ChEBI" id="CHEBI:15378"/>
        <dbReference type="ChEBI" id="CHEBI:29985"/>
        <dbReference type="ChEBI" id="CHEBI:30616"/>
        <dbReference type="ChEBI" id="CHEBI:43474"/>
        <dbReference type="ChEBI" id="CHEBI:141005"/>
        <dbReference type="ChEBI" id="CHEBI:456216"/>
        <dbReference type="EC" id="6.3.2.17"/>
    </reaction>
</comment>
<keyword evidence="14" id="KW-1185">Reference proteome</keyword>
<organism evidence="13 14">
    <name type="scientific">Melanomma pulvis-pyrius CBS 109.77</name>
    <dbReference type="NCBI Taxonomy" id="1314802"/>
    <lineage>
        <taxon>Eukaryota</taxon>
        <taxon>Fungi</taxon>
        <taxon>Dikarya</taxon>
        <taxon>Ascomycota</taxon>
        <taxon>Pezizomycotina</taxon>
        <taxon>Dothideomycetes</taxon>
        <taxon>Pleosporomycetidae</taxon>
        <taxon>Pleosporales</taxon>
        <taxon>Melanommataceae</taxon>
        <taxon>Melanomma</taxon>
    </lineage>
</organism>
<evidence type="ECO:0000256" key="10">
    <source>
        <dbReference type="ARBA" id="ARBA00030592"/>
    </source>
</evidence>
<dbReference type="Gene3D" id="3.40.1190.10">
    <property type="entry name" value="Mur-like, catalytic domain"/>
    <property type="match status" value="1"/>
</dbReference>
<keyword evidence="5" id="KW-0436">Ligase</keyword>
<evidence type="ECO:0000256" key="2">
    <source>
        <dbReference type="ARBA" id="ARBA00008276"/>
    </source>
</evidence>
<dbReference type="GO" id="GO:0005739">
    <property type="term" value="C:mitochondrion"/>
    <property type="evidence" value="ECO:0007669"/>
    <property type="project" value="TreeGrafter"/>
</dbReference>
<evidence type="ECO:0000256" key="4">
    <source>
        <dbReference type="ARBA" id="ARBA00022563"/>
    </source>
</evidence>
<evidence type="ECO:0000313" key="14">
    <source>
        <dbReference type="Proteomes" id="UP000799757"/>
    </source>
</evidence>
<dbReference type="PANTHER" id="PTHR11136:SF5">
    <property type="entry name" value="FOLYLPOLYGLUTAMATE SYNTHASE, MITOCHONDRIAL"/>
    <property type="match status" value="1"/>
</dbReference>
<dbReference type="GO" id="GO:0006730">
    <property type="term" value="P:one-carbon metabolic process"/>
    <property type="evidence" value="ECO:0007669"/>
    <property type="project" value="UniProtKB-KW"/>
</dbReference>
<evidence type="ECO:0000256" key="9">
    <source>
        <dbReference type="ARBA" id="ARBA00022842"/>
    </source>
</evidence>
<dbReference type="AlphaFoldDB" id="A0A6A6XBV7"/>
<protein>
    <recommendedName>
        <fullName evidence="3">tetrahydrofolate synthase</fullName>
        <ecNumber evidence="3">6.3.2.17</ecNumber>
    </recommendedName>
    <alternativeName>
        <fullName evidence="11">Folylpoly-gamma-glutamate synthetase</fullName>
    </alternativeName>
    <alternativeName>
        <fullName evidence="10">Tetrahydrofolylpolyglutamate synthase</fullName>
    </alternativeName>
</protein>
<dbReference type="EC" id="6.3.2.17" evidence="3"/>
<dbReference type="InterPro" id="IPR001645">
    <property type="entry name" value="Folylpolyglutamate_synth"/>
</dbReference>
<comment type="similarity">
    <text evidence="2">Belongs to the folylpolyglutamate synthase family.</text>
</comment>
<dbReference type="EMBL" id="MU001909">
    <property type="protein sequence ID" value="KAF2793922.1"/>
    <property type="molecule type" value="Genomic_DNA"/>
</dbReference>
<accession>A0A6A6XBV7</accession>
<keyword evidence="7" id="KW-0547">Nucleotide-binding</keyword>
<keyword evidence="6" id="KW-0479">Metal-binding</keyword>
<keyword evidence="9" id="KW-0460">Magnesium</keyword>
<evidence type="ECO:0000313" key="13">
    <source>
        <dbReference type="EMBL" id="KAF2793922.1"/>
    </source>
</evidence>
<dbReference type="UniPathway" id="UPA00850"/>
<proteinExistence type="inferred from homology"/>
<dbReference type="GO" id="GO:0005524">
    <property type="term" value="F:ATP binding"/>
    <property type="evidence" value="ECO:0007669"/>
    <property type="project" value="UniProtKB-KW"/>
</dbReference>
<evidence type="ECO:0000256" key="5">
    <source>
        <dbReference type="ARBA" id="ARBA00022598"/>
    </source>
</evidence>
<evidence type="ECO:0000256" key="3">
    <source>
        <dbReference type="ARBA" id="ARBA00013025"/>
    </source>
</evidence>
<dbReference type="Proteomes" id="UP000799757">
    <property type="component" value="Unassembled WGS sequence"/>
</dbReference>
<evidence type="ECO:0000256" key="8">
    <source>
        <dbReference type="ARBA" id="ARBA00022840"/>
    </source>
</evidence>
<dbReference type="NCBIfam" id="TIGR01499">
    <property type="entry name" value="folC"/>
    <property type="match status" value="1"/>
</dbReference>